<name>A0A409YHN6_9AGAR</name>
<evidence type="ECO:0000313" key="3">
    <source>
        <dbReference type="EMBL" id="PPR02537.1"/>
    </source>
</evidence>
<dbReference type="InParanoid" id="A0A409YHN6"/>
<evidence type="ECO:0000256" key="1">
    <source>
        <dbReference type="SAM" id="MobiDB-lite"/>
    </source>
</evidence>
<reference evidence="3 4" key="1">
    <citation type="journal article" date="2018" name="Evol. Lett.">
        <title>Horizontal gene cluster transfer increased hallucinogenic mushroom diversity.</title>
        <authorList>
            <person name="Reynolds H.T."/>
            <person name="Vijayakumar V."/>
            <person name="Gluck-Thaler E."/>
            <person name="Korotkin H.B."/>
            <person name="Matheny P.B."/>
            <person name="Slot J.C."/>
        </authorList>
    </citation>
    <scope>NUCLEOTIDE SEQUENCE [LARGE SCALE GENOMIC DNA]</scope>
    <source>
        <strain evidence="3 4">2629</strain>
    </source>
</reference>
<proteinExistence type="predicted"/>
<evidence type="ECO:0000313" key="4">
    <source>
        <dbReference type="Proteomes" id="UP000284842"/>
    </source>
</evidence>
<gene>
    <name evidence="3" type="ORF">CVT24_001963</name>
</gene>
<sequence length="377" mass="42063">MVFYTIPSTVGYWDTYNGQIELGTTLTLLQMIADAYDGANMALKHSNELGGNGMPNATFEFHNQPQRQVRSYLEQRRLLPPSPSPSPSRSVSQDTLMEHSEYNDSQVTLRPPPSSHKKWRVKARGLLIPHVNTSAKAKSAPTSPINGSFSSRWRISRDFTSKRRSLTHTVDTAFPASSASPSKPFDFFSEPPLDKDDDYDTPPSSPDTPISAPISPRVKRNRSLKVSTTIVLRREVERSKTPITPSRSASRRQRKSILLPDEDIWVKAVQMTPATPTPTSPMTLSRASVNVKSDSMPNSIVNLPHLDRPVQHVARQQVSLWTLLFLTGAGYLMVAMLVTLCVVVGVYRGAHRSATEVVRRVRAYRDRRTLSNEAKDA</sequence>
<keyword evidence="2" id="KW-0472">Membrane</keyword>
<comment type="caution">
    <text evidence="3">The sequence shown here is derived from an EMBL/GenBank/DDBJ whole genome shotgun (WGS) entry which is preliminary data.</text>
</comment>
<dbReference type="EMBL" id="NHTK01001166">
    <property type="protein sequence ID" value="PPR02537.1"/>
    <property type="molecule type" value="Genomic_DNA"/>
</dbReference>
<dbReference type="AlphaFoldDB" id="A0A409YHN6"/>
<feature type="compositionally biased region" description="Low complexity" evidence="1">
    <location>
        <begin position="173"/>
        <end position="191"/>
    </location>
</feature>
<feature type="compositionally biased region" description="Low complexity" evidence="1">
    <location>
        <begin position="207"/>
        <end position="216"/>
    </location>
</feature>
<accession>A0A409YHN6</accession>
<evidence type="ECO:0000256" key="2">
    <source>
        <dbReference type="SAM" id="Phobius"/>
    </source>
</evidence>
<keyword evidence="2" id="KW-1133">Transmembrane helix</keyword>
<protein>
    <submittedName>
        <fullName evidence="3">Uncharacterized protein</fullName>
    </submittedName>
</protein>
<dbReference type="Proteomes" id="UP000284842">
    <property type="component" value="Unassembled WGS sequence"/>
</dbReference>
<dbReference type="OrthoDB" id="10452543at2759"/>
<feature type="transmembrane region" description="Helical" evidence="2">
    <location>
        <begin position="320"/>
        <end position="347"/>
    </location>
</feature>
<organism evidence="3 4">
    <name type="scientific">Panaeolus cyanescens</name>
    <dbReference type="NCBI Taxonomy" id="181874"/>
    <lineage>
        <taxon>Eukaryota</taxon>
        <taxon>Fungi</taxon>
        <taxon>Dikarya</taxon>
        <taxon>Basidiomycota</taxon>
        <taxon>Agaricomycotina</taxon>
        <taxon>Agaricomycetes</taxon>
        <taxon>Agaricomycetidae</taxon>
        <taxon>Agaricales</taxon>
        <taxon>Agaricineae</taxon>
        <taxon>Galeropsidaceae</taxon>
        <taxon>Panaeolus</taxon>
    </lineage>
</organism>
<keyword evidence="2" id="KW-0812">Transmembrane</keyword>
<feature type="region of interest" description="Disordered" evidence="1">
    <location>
        <begin position="172"/>
        <end position="219"/>
    </location>
</feature>
<keyword evidence="4" id="KW-1185">Reference proteome</keyword>